<evidence type="ECO:0000313" key="2">
    <source>
        <dbReference type="Proteomes" id="UP000003340"/>
    </source>
</evidence>
<protein>
    <submittedName>
        <fullName evidence="1">Uncharacterized protein</fullName>
    </submittedName>
</protein>
<name>C0EHM4_9FIRM</name>
<accession>C0EHM4</accession>
<organism evidence="1 2">
    <name type="scientific">[Clostridium] methylpentosum DSM 5476</name>
    <dbReference type="NCBI Taxonomy" id="537013"/>
    <lineage>
        <taxon>Bacteria</taxon>
        <taxon>Bacillati</taxon>
        <taxon>Bacillota</taxon>
        <taxon>Clostridia</taxon>
        <taxon>Eubacteriales</taxon>
        <taxon>Oscillospiraceae</taxon>
        <taxon>Oscillospiraceae incertae sedis</taxon>
    </lineage>
</organism>
<evidence type="ECO:0000313" key="1">
    <source>
        <dbReference type="EMBL" id="EEG29042.1"/>
    </source>
</evidence>
<dbReference type="EMBL" id="ACEC01000118">
    <property type="protein sequence ID" value="EEG29042.1"/>
    <property type="molecule type" value="Genomic_DNA"/>
</dbReference>
<dbReference type="Pfam" id="PF20092">
    <property type="entry name" value="DUF6483"/>
    <property type="match status" value="1"/>
</dbReference>
<proteinExistence type="predicted"/>
<dbReference type="HOGENOM" id="CLU_143358_1_0_9"/>
<dbReference type="Proteomes" id="UP000003340">
    <property type="component" value="Unassembled WGS sequence"/>
</dbReference>
<gene>
    <name evidence="1" type="ORF">CLOSTMETH_03369</name>
</gene>
<comment type="caution">
    <text evidence="1">The sequence shown here is derived from an EMBL/GenBank/DDBJ whole genome shotgun (WGS) entry which is preliminary data.</text>
</comment>
<reference evidence="1 2" key="2">
    <citation type="submission" date="2009-02" db="EMBL/GenBank/DDBJ databases">
        <title>Draft genome sequence of Clostridium methylpentosum (DSM 5476).</title>
        <authorList>
            <person name="Sudarsanam P."/>
            <person name="Ley R."/>
            <person name="Guruge J."/>
            <person name="Turnbaugh P.J."/>
            <person name="Mahowald M."/>
            <person name="Liep D."/>
            <person name="Gordon J."/>
        </authorList>
    </citation>
    <scope>NUCLEOTIDE SEQUENCE [LARGE SCALE GENOMIC DNA]</scope>
    <source>
        <strain evidence="1 2">DSM 5476</strain>
    </source>
</reference>
<keyword evidence="2" id="KW-1185">Reference proteome</keyword>
<reference evidence="1 2" key="1">
    <citation type="submission" date="2009-01" db="EMBL/GenBank/DDBJ databases">
        <authorList>
            <person name="Fulton L."/>
            <person name="Clifton S."/>
            <person name="Fulton B."/>
            <person name="Xu J."/>
            <person name="Minx P."/>
            <person name="Pepin K.H."/>
            <person name="Johnson M."/>
            <person name="Bhonagiri V."/>
            <person name="Nash W.E."/>
            <person name="Mardis E.R."/>
            <person name="Wilson R.K."/>
        </authorList>
    </citation>
    <scope>NUCLEOTIDE SEQUENCE [LARGE SCALE GENOMIC DNA]</scope>
    <source>
        <strain evidence="1 2">DSM 5476</strain>
    </source>
</reference>
<dbReference type="InterPro" id="IPR045507">
    <property type="entry name" value="DUF6483"/>
</dbReference>
<sequence length="121" mass="14680">MLRDDFILDQIDMIERFLQTVLFESPDELSGGIDNIRFFDDQELIRSDLQRKIENHRYNEAEDFLFEEIEKDPKNDEMYKLGMWFYHKLAQIDEDTLEEHNFSKDEVLEGLQEIERMRVGN</sequence>
<dbReference type="STRING" id="537013.CLOSTMETH_03369"/>
<dbReference type="AlphaFoldDB" id="C0EHM4"/>